<dbReference type="AlphaFoldDB" id="E6LHM7"/>
<comment type="similarity">
    <text evidence="1">Belongs to the bacterial solute-binding protein 1 family.</text>
</comment>
<evidence type="ECO:0000256" key="3">
    <source>
        <dbReference type="ARBA" id="ARBA00022729"/>
    </source>
</evidence>
<dbReference type="EMBL" id="AEPV01000071">
    <property type="protein sequence ID" value="EFU73282.1"/>
    <property type="molecule type" value="Genomic_DNA"/>
</dbReference>
<dbReference type="HOGENOM" id="CLU_031285_17_3_9"/>
<dbReference type="Proteomes" id="UP000010296">
    <property type="component" value="Unassembled WGS sequence"/>
</dbReference>
<proteinExistence type="inferred from homology"/>
<dbReference type="GO" id="GO:0015768">
    <property type="term" value="P:maltose transport"/>
    <property type="evidence" value="ECO:0007669"/>
    <property type="project" value="TreeGrafter"/>
</dbReference>
<dbReference type="PATRIC" id="fig|888064.11.peg.208"/>
<evidence type="ECO:0000256" key="1">
    <source>
        <dbReference type="ARBA" id="ARBA00008520"/>
    </source>
</evidence>
<dbReference type="SUPFAM" id="SSF53850">
    <property type="entry name" value="Periplasmic binding protein-like II"/>
    <property type="match status" value="1"/>
</dbReference>
<accession>E6LHM7</accession>
<protein>
    <submittedName>
        <fullName evidence="4">ABC transporter, solute-binding protein</fullName>
    </submittedName>
</protein>
<gene>
    <name evidence="4" type="ORF">HMPREF9088_1867</name>
</gene>
<keyword evidence="2" id="KW-0813">Transport</keyword>
<dbReference type="STRING" id="888064.HMPREF9088_1867"/>
<evidence type="ECO:0000256" key="2">
    <source>
        <dbReference type="ARBA" id="ARBA00022448"/>
    </source>
</evidence>
<dbReference type="PROSITE" id="PS51257">
    <property type="entry name" value="PROKAR_LIPOPROTEIN"/>
    <property type="match status" value="1"/>
</dbReference>
<dbReference type="GO" id="GO:0042956">
    <property type="term" value="P:maltodextrin transmembrane transport"/>
    <property type="evidence" value="ECO:0007669"/>
    <property type="project" value="TreeGrafter"/>
</dbReference>
<dbReference type="GO" id="GO:0055052">
    <property type="term" value="C:ATP-binding cassette (ABC) transporter complex, substrate-binding subunit-containing"/>
    <property type="evidence" value="ECO:0007669"/>
    <property type="project" value="TreeGrafter"/>
</dbReference>
<comment type="caution">
    <text evidence="4">The sequence shown here is derived from an EMBL/GenBank/DDBJ whole genome shotgun (WGS) entry which is preliminary data.</text>
</comment>
<evidence type="ECO:0000313" key="5">
    <source>
        <dbReference type="Proteomes" id="UP000010296"/>
    </source>
</evidence>
<evidence type="ECO:0000313" key="4">
    <source>
        <dbReference type="EMBL" id="EFU73282.1"/>
    </source>
</evidence>
<dbReference type="PANTHER" id="PTHR30061">
    <property type="entry name" value="MALTOSE-BINDING PERIPLASMIC PROTEIN"/>
    <property type="match status" value="1"/>
</dbReference>
<reference evidence="4 5" key="1">
    <citation type="submission" date="2010-12" db="EMBL/GenBank/DDBJ databases">
        <authorList>
            <person name="Muzny D."/>
            <person name="Qin X."/>
            <person name="Deng J."/>
            <person name="Jiang H."/>
            <person name="Liu Y."/>
            <person name="Qu J."/>
            <person name="Song X.-Z."/>
            <person name="Zhang L."/>
            <person name="Thornton R."/>
            <person name="Coyle M."/>
            <person name="Francisco L."/>
            <person name="Jackson L."/>
            <person name="Javaid M."/>
            <person name="Korchina V."/>
            <person name="Kovar C."/>
            <person name="Mata R."/>
            <person name="Mathew T."/>
            <person name="Ngo R."/>
            <person name="Nguyen L."/>
            <person name="Nguyen N."/>
            <person name="Okwuonu G."/>
            <person name="Ongeri F."/>
            <person name="Pham C."/>
            <person name="Simmons D."/>
            <person name="Wilczek-Boney K."/>
            <person name="Hale W."/>
            <person name="Jakkamsetti A."/>
            <person name="Pham P."/>
            <person name="Ruth R."/>
            <person name="San Lucas F."/>
            <person name="Warren J."/>
            <person name="Zhang J."/>
            <person name="Zhao Z."/>
            <person name="Zhou C."/>
            <person name="Zhu D."/>
            <person name="Lee S."/>
            <person name="Bess C."/>
            <person name="Blankenburg K."/>
            <person name="Forbes L."/>
            <person name="Fu Q."/>
            <person name="Gubbala S."/>
            <person name="Hirani K."/>
            <person name="Jayaseelan J.C."/>
            <person name="Lara F."/>
            <person name="Munidasa M."/>
            <person name="Palculict T."/>
            <person name="Patil S."/>
            <person name="Pu L.-L."/>
            <person name="Saada N."/>
            <person name="Tang L."/>
            <person name="Weissenberger G."/>
            <person name="Zhu Y."/>
            <person name="Hemphill L."/>
            <person name="Shang Y."/>
            <person name="Youmans B."/>
            <person name="Ayvaz T."/>
            <person name="Ross M."/>
            <person name="Santibanez J."/>
            <person name="Aqrawi P."/>
            <person name="Gross S."/>
            <person name="Joshi V."/>
            <person name="Fowler G."/>
            <person name="Nazareth L."/>
            <person name="Reid J."/>
            <person name="Worley K."/>
            <person name="Petrosino J."/>
            <person name="Highlander S."/>
            <person name="Gibbs R."/>
        </authorList>
    </citation>
    <scope>NUCLEOTIDE SEQUENCE [LARGE SCALE GENOMIC DNA]</scope>
    <source>
        <strain evidence="5">DSM 15952 / CCUG 50447 / LMG 22039 / TP 1.5</strain>
    </source>
</reference>
<keyword evidence="3" id="KW-0732">Signal</keyword>
<name>E6LHM7_ENTI1</name>
<dbReference type="Gene3D" id="3.40.190.10">
    <property type="entry name" value="Periplasmic binding protein-like II"/>
    <property type="match status" value="2"/>
</dbReference>
<dbReference type="GO" id="GO:1901982">
    <property type="term" value="F:maltose binding"/>
    <property type="evidence" value="ECO:0007669"/>
    <property type="project" value="TreeGrafter"/>
</dbReference>
<dbReference type="eggNOG" id="COG2182">
    <property type="taxonomic scope" value="Bacteria"/>
</dbReference>
<keyword evidence="5" id="KW-1185">Reference proteome</keyword>
<dbReference type="InterPro" id="IPR006059">
    <property type="entry name" value="SBP"/>
</dbReference>
<organism evidence="4 5">
    <name type="scientific">Enterococcus italicus (strain DSM 15952 / CCUG 50447 / LMG 22039 / TP 1.5)</name>
    <dbReference type="NCBI Taxonomy" id="888064"/>
    <lineage>
        <taxon>Bacteria</taxon>
        <taxon>Bacillati</taxon>
        <taxon>Bacillota</taxon>
        <taxon>Bacilli</taxon>
        <taxon>Lactobacillales</taxon>
        <taxon>Enterococcaceae</taxon>
        <taxon>Enterococcus</taxon>
    </lineage>
</organism>
<dbReference type="PANTHER" id="PTHR30061:SF50">
    <property type="entry name" value="MALTOSE_MALTODEXTRIN-BINDING PERIPLASMIC PROTEIN"/>
    <property type="match status" value="1"/>
</dbReference>
<sequence length="425" mass="46023">MEDIEMKKNWRKYVSTGVVLSATALLLAACGSSSSSSSDSSKTEDSSSAKVSGDIKLWVDTEQVDMFKPIVADFEKEYPDVKVELTAGSSADAKKDVSKDPSSAADVFMMPHDQVGQMADAGLLYPFTETKFADSVKDNNVDSAVEGATWKDELYGFPYGVESQVLYYNKSKLSADDVKTWNTLTSKGKLGTNFGDAGANYIFGPLFMSNGDVLYGDNGEDLTGTNFNNEKGIEVLKWIASQKSNSGVVQSSTEALANLTAGTTDAFLSGPWSKNDVKKALGDNMAVAAYPTVDFGHGETPMKAFLGVKLFAVNQQTKSPVAALTLAEYLSNESSQLKEFEEIGTVPSNKDLQKNEKVTSDAVAKAVMEMSDTDHSVVMPKLPEMNSFWPAMDALINDTYKGNIKESQYQDKLDKLVSDISKTTE</sequence>
<dbReference type="Pfam" id="PF13416">
    <property type="entry name" value="SBP_bac_8"/>
    <property type="match status" value="1"/>
</dbReference>